<dbReference type="PANTHER" id="PTHR35174">
    <property type="entry name" value="BLL7171 PROTEIN-RELATED"/>
    <property type="match status" value="1"/>
</dbReference>
<evidence type="ECO:0000259" key="2">
    <source>
        <dbReference type="Pfam" id="PF03795"/>
    </source>
</evidence>
<dbReference type="InterPro" id="IPR005545">
    <property type="entry name" value="YCII"/>
</dbReference>
<feature type="domain" description="YCII-related" evidence="2">
    <location>
        <begin position="1"/>
        <end position="113"/>
    </location>
</feature>
<sequence length="120" mass="13014">MRFLCLIYTSADVDGTLTSTEVDGLITEHFAYDESLRQNGELILADALATPDNAIVIRPRGSALSTTDGPFVETKEHLAGFYLIEAADMADATEIARRIPSGRHGAIEIRPIRILTLPGT</sequence>
<dbReference type="Pfam" id="PF03795">
    <property type="entry name" value="YCII"/>
    <property type="match status" value="1"/>
</dbReference>
<name>A0A7W8XM60_9HYPH</name>
<dbReference type="SUPFAM" id="SSF54909">
    <property type="entry name" value="Dimeric alpha+beta barrel"/>
    <property type="match status" value="1"/>
</dbReference>
<comment type="caution">
    <text evidence="3">The sequence shown here is derived from an EMBL/GenBank/DDBJ whole genome shotgun (WGS) entry which is preliminary data.</text>
</comment>
<organism evidence="3 4">
    <name type="scientific">Rhizobium paranaense</name>
    <dbReference type="NCBI Taxonomy" id="1650438"/>
    <lineage>
        <taxon>Bacteria</taxon>
        <taxon>Pseudomonadati</taxon>
        <taxon>Pseudomonadota</taxon>
        <taxon>Alphaproteobacteria</taxon>
        <taxon>Hyphomicrobiales</taxon>
        <taxon>Rhizobiaceae</taxon>
        <taxon>Rhizobium/Agrobacterium group</taxon>
        <taxon>Rhizobium</taxon>
    </lineage>
</organism>
<dbReference type="InterPro" id="IPR011008">
    <property type="entry name" value="Dimeric_a/b-barrel"/>
</dbReference>
<gene>
    <name evidence="3" type="ORF">GGD50_000518</name>
</gene>
<dbReference type="Gene3D" id="3.30.70.1060">
    <property type="entry name" value="Dimeric alpha+beta barrel"/>
    <property type="match status" value="1"/>
</dbReference>
<evidence type="ECO:0000313" key="3">
    <source>
        <dbReference type="EMBL" id="MBB5571942.1"/>
    </source>
</evidence>
<accession>A0A7W8XM60</accession>
<dbReference type="RefSeq" id="WP_107107531.1">
    <property type="nucleotide sequence ID" value="NZ_JACHBI010000001.1"/>
</dbReference>
<comment type="similarity">
    <text evidence="1">Belongs to the YciI family.</text>
</comment>
<evidence type="ECO:0000313" key="4">
    <source>
        <dbReference type="Proteomes" id="UP000549882"/>
    </source>
</evidence>
<evidence type="ECO:0000256" key="1">
    <source>
        <dbReference type="ARBA" id="ARBA00007689"/>
    </source>
</evidence>
<reference evidence="3 4" key="1">
    <citation type="submission" date="2020-08" db="EMBL/GenBank/DDBJ databases">
        <title>Genomic Encyclopedia of Type Strains, Phase IV (KMG-V): Genome sequencing to study the core and pangenomes of soil and plant-associated prokaryotes.</title>
        <authorList>
            <person name="Whitman W."/>
        </authorList>
    </citation>
    <scope>NUCLEOTIDE SEQUENCE [LARGE SCALE GENOMIC DNA]</scope>
    <source>
        <strain evidence="3 4">SEMIA 4064</strain>
    </source>
</reference>
<protein>
    <recommendedName>
        <fullName evidence="2">YCII-related domain-containing protein</fullName>
    </recommendedName>
</protein>
<keyword evidence="4" id="KW-1185">Reference proteome</keyword>
<dbReference type="PANTHER" id="PTHR35174:SF3">
    <property type="entry name" value="BLL7171 PROTEIN"/>
    <property type="match status" value="1"/>
</dbReference>
<dbReference type="Proteomes" id="UP000549882">
    <property type="component" value="Unassembled WGS sequence"/>
</dbReference>
<dbReference type="EMBL" id="JACHBI010000001">
    <property type="protein sequence ID" value="MBB5571942.1"/>
    <property type="molecule type" value="Genomic_DNA"/>
</dbReference>
<dbReference type="AlphaFoldDB" id="A0A7W8XM60"/>
<proteinExistence type="inferred from homology"/>